<reference evidence="1" key="1">
    <citation type="submission" date="2023-03" db="UniProtKB">
        <authorList>
            <consortium name="EnsemblPlants"/>
        </authorList>
    </citation>
    <scope>IDENTIFICATION</scope>
</reference>
<proteinExistence type="predicted"/>
<accession>A0A9I9EDS7</accession>
<dbReference type="EnsemblPlants" id="MELO3C032356.2.1">
    <property type="protein sequence ID" value="MELO3C032356.2.1"/>
    <property type="gene ID" value="MELO3C032356.2"/>
</dbReference>
<sequence>MKKAGGKRKRHAFEFGVRISPSRKEREGCRLIFGAFFPLASSAPGQPIPPLGGLRYSYVWKLWSILFSSGLIGATRPQPPLMPHHQSIEPKRFSTKSIALRPLLSHNLSLFLITEVSSLSHDGWSPMDSNT</sequence>
<evidence type="ECO:0000313" key="1">
    <source>
        <dbReference type="EnsemblPlants" id="MELO3C032356.2.1"/>
    </source>
</evidence>
<name>A0A9I9EDS7_CUCME</name>
<protein>
    <submittedName>
        <fullName evidence="1">Uncharacterized protein</fullName>
    </submittedName>
</protein>
<organism evidence="1">
    <name type="scientific">Cucumis melo</name>
    <name type="common">Muskmelon</name>
    <dbReference type="NCBI Taxonomy" id="3656"/>
    <lineage>
        <taxon>Eukaryota</taxon>
        <taxon>Viridiplantae</taxon>
        <taxon>Streptophyta</taxon>
        <taxon>Embryophyta</taxon>
        <taxon>Tracheophyta</taxon>
        <taxon>Spermatophyta</taxon>
        <taxon>Magnoliopsida</taxon>
        <taxon>eudicotyledons</taxon>
        <taxon>Gunneridae</taxon>
        <taxon>Pentapetalae</taxon>
        <taxon>rosids</taxon>
        <taxon>fabids</taxon>
        <taxon>Cucurbitales</taxon>
        <taxon>Cucurbitaceae</taxon>
        <taxon>Benincaseae</taxon>
        <taxon>Cucumis</taxon>
    </lineage>
</organism>
<dbReference type="Gramene" id="MELO3C032356.2.1">
    <property type="protein sequence ID" value="MELO3C032356.2.1"/>
    <property type="gene ID" value="MELO3C032356.2"/>
</dbReference>
<dbReference type="AlphaFoldDB" id="A0A9I9EDS7"/>